<proteinExistence type="predicted"/>
<dbReference type="AlphaFoldDB" id="A0A0H3KPM4"/>
<dbReference type="KEGG" id="bmu:Bmul_4865"/>
<dbReference type="RefSeq" id="WP_012217440.1">
    <property type="nucleotide sequence ID" value="NC_010086.1"/>
</dbReference>
<sequence>MNQKFDGEIGQVAGGDVKSNSAQTSVNVHFHGGEPKAAETEFINNKQRAAIAHRVFKIQKQTGTEALMVYRRLKTVFDYESIERMPRSKYKPAISYLDSWLRNGNLGNPPGSAALQKVKHPSPAAPTARRESPSPHVQFASPAAATFSPAAPMATAVPVQQNSRASRRGAMALVGIAVIVAAATVYLYVERHPAGVRQQVEAAEPPQCEYGGNRYSLGGVVMQAGIRQRCVADADHGVRWERATGGRR</sequence>
<dbReference type="KEGG" id="bmj:BMULJ_03651"/>
<feature type="region of interest" description="Disordered" evidence="1">
    <location>
        <begin position="110"/>
        <end position="135"/>
    </location>
</feature>
<keyword evidence="2" id="KW-1133">Transmembrane helix</keyword>
<reference evidence="3 4" key="1">
    <citation type="submission" date="2007-04" db="EMBL/GenBank/DDBJ databases">
        <title>Complete genome sequence of Burkholderia multivorans ATCC 17616.</title>
        <authorList>
            <person name="Ohtsubo Y."/>
            <person name="Yamashita A."/>
            <person name="Kurokawa K."/>
            <person name="Takami H."/>
            <person name="Yuhara S."/>
            <person name="Nishiyama E."/>
            <person name="Endo R."/>
            <person name="Miyazaki R."/>
            <person name="Ono A."/>
            <person name="Yano K."/>
            <person name="Ito M."/>
            <person name="Sota M."/>
            <person name="Yuji N."/>
            <person name="Hattori M."/>
            <person name="Tsuda M."/>
        </authorList>
    </citation>
    <scope>NUCLEOTIDE SEQUENCE [LARGE SCALE GENOMIC DNA]</scope>
    <source>
        <strain evidence="4">ATCC 17616 / 249</strain>
    </source>
</reference>
<dbReference type="STRING" id="395019.BMULJ_03651"/>
<dbReference type="eggNOG" id="ENOG5033ETU">
    <property type="taxonomic scope" value="Bacteria"/>
</dbReference>
<keyword evidence="2" id="KW-0472">Membrane</keyword>
<evidence type="ECO:0000313" key="3">
    <source>
        <dbReference type="EMBL" id="BAG45523.1"/>
    </source>
</evidence>
<evidence type="ECO:0000256" key="2">
    <source>
        <dbReference type="SAM" id="Phobius"/>
    </source>
</evidence>
<dbReference type="Proteomes" id="UP000008815">
    <property type="component" value="Chromosome 2"/>
</dbReference>
<accession>A0A0H3KPM4</accession>
<evidence type="ECO:0000313" key="4">
    <source>
        <dbReference type="Proteomes" id="UP000008815"/>
    </source>
</evidence>
<dbReference type="HOGENOM" id="CLU_1118511_0_0_4"/>
<name>A0A0H3KPM4_BURM1</name>
<gene>
    <name evidence="3" type="ordered locus">BMULJ_03651</name>
</gene>
<feature type="transmembrane region" description="Helical" evidence="2">
    <location>
        <begin position="170"/>
        <end position="189"/>
    </location>
</feature>
<organism evidence="3 4">
    <name type="scientific">Burkholderia multivorans (strain ATCC 17616 / 249)</name>
    <dbReference type="NCBI Taxonomy" id="395019"/>
    <lineage>
        <taxon>Bacteria</taxon>
        <taxon>Pseudomonadati</taxon>
        <taxon>Pseudomonadota</taxon>
        <taxon>Betaproteobacteria</taxon>
        <taxon>Burkholderiales</taxon>
        <taxon>Burkholderiaceae</taxon>
        <taxon>Burkholderia</taxon>
        <taxon>Burkholderia cepacia complex</taxon>
    </lineage>
</organism>
<protein>
    <submittedName>
        <fullName evidence="3">Bacteriophage-encoded membrane protein</fullName>
    </submittedName>
</protein>
<keyword evidence="4" id="KW-1185">Reference proteome</keyword>
<evidence type="ECO:0000256" key="1">
    <source>
        <dbReference type="SAM" id="MobiDB-lite"/>
    </source>
</evidence>
<dbReference type="EMBL" id="AP009386">
    <property type="protein sequence ID" value="BAG45523.1"/>
    <property type="molecule type" value="Genomic_DNA"/>
</dbReference>
<keyword evidence="2" id="KW-0812">Transmembrane</keyword>